<protein>
    <submittedName>
        <fullName evidence="2">Putative membrane protein</fullName>
    </submittedName>
</protein>
<sequence>MAKYMVTENEVKTALDIDSFRNMSKEKIIEFVSAIPNMDKDVAIKIIEQFPAYTESANIMLAQLNTLCNNAMKENGESQKEAIEAYKKILDDLGELLKKDTITAEERMQITEQMITVADRISAKDTENKEFLNGIIKYGVPIIGGALVLGATILGVNVKGTKIPTLKK</sequence>
<evidence type="ECO:0000313" key="3">
    <source>
        <dbReference type="Proteomes" id="UP000040576"/>
    </source>
</evidence>
<keyword evidence="3" id="KW-1185">Reference proteome</keyword>
<keyword evidence="1" id="KW-0812">Transmembrane</keyword>
<keyword evidence="1" id="KW-0472">Membrane</keyword>
<organism evidence="2 3">
    <name type="scientific">Caldibacillus thermoamylovorans</name>
    <dbReference type="NCBI Taxonomy" id="35841"/>
    <lineage>
        <taxon>Bacteria</taxon>
        <taxon>Bacillati</taxon>
        <taxon>Bacillota</taxon>
        <taxon>Bacilli</taxon>
        <taxon>Bacillales</taxon>
        <taxon>Bacillaceae</taxon>
        <taxon>Caldibacillus</taxon>
    </lineage>
</organism>
<name>A0A090ISP6_9BACI</name>
<reference evidence="2 3" key="1">
    <citation type="submission" date="2014-07" db="EMBL/GenBank/DDBJ databases">
        <authorList>
            <person name="Wibberg Daniel"/>
        </authorList>
    </citation>
    <scope>NUCLEOTIDE SEQUENCE [LARGE SCALE GENOMIC DNA]</scope>
</reference>
<dbReference type="RefSeq" id="WP_034768460.1">
    <property type="nucleotide sequence ID" value="NZ_CCRF01000034.1"/>
</dbReference>
<dbReference type="EMBL" id="CCRF01000034">
    <property type="protein sequence ID" value="CEE00702.1"/>
    <property type="molecule type" value="Genomic_DNA"/>
</dbReference>
<evidence type="ECO:0000313" key="2">
    <source>
        <dbReference type="EMBL" id="CEE00702.1"/>
    </source>
</evidence>
<feature type="transmembrane region" description="Helical" evidence="1">
    <location>
        <begin position="138"/>
        <end position="158"/>
    </location>
</feature>
<dbReference type="AlphaFoldDB" id="A0A090ISP6"/>
<evidence type="ECO:0000256" key="1">
    <source>
        <dbReference type="SAM" id="Phobius"/>
    </source>
</evidence>
<proteinExistence type="predicted"/>
<accession>A0A090ISP6</accession>
<gene>
    <name evidence="2" type="ORF">BT1A1_0854</name>
</gene>
<keyword evidence="1" id="KW-1133">Transmembrane helix</keyword>
<dbReference type="Proteomes" id="UP000040576">
    <property type="component" value="Unassembled WGS sequence"/>
</dbReference>